<accession>A0A6P1PWX8</accession>
<dbReference type="InterPro" id="IPR036291">
    <property type="entry name" value="NAD(P)-bd_dom_sf"/>
</dbReference>
<proteinExistence type="predicted"/>
<name>A0A6P1PWX8_9GAMM</name>
<dbReference type="PANTHER" id="PTHR43205">
    <property type="entry name" value="PROSTAGLANDIN REDUCTASE"/>
    <property type="match status" value="1"/>
</dbReference>
<dbReference type="RefSeq" id="WP_160620404.1">
    <property type="nucleotide sequence ID" value="NZ_CP028271.1"/>
</dbReference>
<dbReference type="InterPro" id="IPR020843">
    <property type="entry name" value="ER"/>
</dbReference>
<evidence type="ECO:0000313" key="3">
    <source>
        <dbReference type="EMBL" id="QHM70339.1"/>
    </source>
</evidence>
<dbReference type="PANTHER" id="PTHR43205:SF7">
    <property type="entry name" value="PROSTAGLANDIN REDUCTASE 1"/>
    <property type="match status" value="1"/>
</dbReference>
<sequence>MPQEKEHNRRVILASRPKGAPTKANFRFETQPVPKPGDGEILLRTVYLSLDPYMRGRMSDAPSYVAPFAVDEVLGGGTVAVVEHSNHPDYQQGDWVVSQSGWQDYALSDGRCLFKLQGPVLAHPSWALGLLGMTGFTAYMGLLDIGDPQPGETVVVAAATGAVGSVVGQIAKLKGCHVVGIAGGEEKCRYAEEKLGFDRCLDHRQDDLEAQLKQHCPDGIDVYFESVGGKVFNAVLPLMNTKGRIPVCGLIADYNSSGELPQGGDRLPLFQSAILRKRLRVQGFIINQDYGDRFEEFFRQMSQWVAEDRLVFREHIVDDLEEAPEAFIGMLEGKNFGKLIVRVASDRPGEQK</sequence>
<dbReference type="SUPFAM" id="SSF51735">
    <property type="entry name" value="NAD(P)-binding Rossmann-fold domains"/>
    <property type="match status" value="1"/>
</dbReference>
<dbReference type="OrthoDB" id="9805663at2"/>
<dbReference type="Pfam" id="PF16884">
    <property type="entry name" value="ADH_N_2"/>
    <property type="match status" value="1"/>
</dbReference>
<keyword evidence="1 3" id="KW-0560">Oxidoreductase</keyword>
<feature type="domain" description="Enoyl reductase (ER)" evidence="2">
    <location>
        <begin position="23"/>
        <end position="341"/>
    </location>
</feature>
<dbReference type="AlphaFoldDB" id="A0A6P1PWX8"/>
<evidence type="ECO:0000259" key="2">
    <source>
        <dbReference type="SMART" id="SM00829"/>
    </source>
</evidence>
<dbReference type="FunFam" id="3.40.50.720:FF:000121">
    <property type="entry name" value="Prostaglandin reductase 2"/>
    <property type="match status" value="1"/>
</dbReference>
<dbReference type="InterPro" id="IPR041694">
    <property type="entry name" value="ADH_N_2"/>
</dbReference>
<reference evidence="3 4" key="1">
    <citation type="submission" date="2018-03" db="EMBL/GenBank/DDBJ databases">
        <title>Pantoea intestinalis SRCM103226 isolated form the mealworm.</title>
        <authorList>
            <person name="Jeong D.-Y."/>
            <person name="Kim J.W."/>
        </authorList>
    </citation>
    <scope>NUCLEOTIDE SEQUENCE [LARGE SCALE GENOMIC DNA]</scope>
    <source>
        <strain evidence="3 4">SRCM103226</strain>
    </source>
</reference>
<dbReference type="EC" id="1.3.1.-" evidence="3"/>
<dbReference type="Proteomes" id="UP000464053">
    <property type="component" value="Chromosome"/>
</dbReference>
<protein>
    <submittedName>
        <fullName evidence="3">NADPH-dependent curcumin reductase</fullName>
        <ecNumber evidence="3">1.3.1.-</ecNumber>
    </submittedName>
</protein>
<evidence type="ECO:0000256" key="1">
    <source>
        <dbReference type="ARBA" id="ARBA00023002"/>
    </source>
</evidence>
<dbReference type="InterPro" id="IPR011032">
    <property type="entry name" value="GroES-like_sf"/>
</dbReference>
<dbReference type="SMART" id="SM00829">
    <property type="entry name" value="PKS_ER"/>
    <property type="match status" value="1"/>
</dbReference>
<evidence type="ECO:0000313" key="4">
    <source>
        <dbReference type="Proteomes" id="UP000464053"/>
    </source>
</evidence>
<dbReference type="EMBL" id="CP028271">
    <property type="protein sequence ID" value="QHM70339.1"/>
    <property type="molecule type" value="Genomic_DNA"/>
</dbReference>
<dbReference type="Gene3D" id="3.40.50.720">
    <property type="entry name" value="NAD(P)-binding Rossmann-like Domain"/>
    <property type="match status" value="1"/>
</dbReference>
<organism evidence="3 4">
    <name type="scientific">Mixta intestinalis</name>
    <dbReference type="NCBI Taxonomy" id="1615494"/>
    <lineage>
        <taxon>Bacteria</taxon>
        <taxon>Pseudomonadati</taxon>
        <taxon>Pseudomonadota</taxon>
        <taxon>Gammaproteobacteria</taxon>
        <taxon>Enterobacterales</taxon>
        <taxon>Erwiniaceae</taxon>
        <taxon>Mixta</taxon>
    </lineage>
</organism>
<dbReference type="Pfam" id="PF00107">
    <property type="entry name" value="ADH_zinc_N"/>
    <property type="match status" value="1"/>
</dbReference>
<dbReference type="SUPFAM" id="SSF50129">
    <property type="entry name" value="GroES-like"/>
    <property type="match status" value="1"/>
</dbReference>
<dbReference type="GO" id="GO:0016628">
    <property type="term" value="F:oxidoreductase activity, acting on the CH-CH group of donors, NAD or NADP as acceptor"/>
    <property type="evidence" value="ECO:0007669"/>
    <property type="project" value="InterPro"/>
</dbReference>
<dbReference type="CDD" id="cd05288">
    <property type="entry name" value="PGDH"/>
    <property type="match status" value="1"/>
</dbReference>
<dbReference type="InterPro" id="IPR013149">
    <property type="entry name" value="ADH-like_C"/>
</dbReference>
<gene>
    <name evidence="3" type="primary">curA</name>
    <name evidence="3" type="ORF">C7M51_00612</name>
</gene>
<dbReference type="KEGG" id="mint:C7M51_00612"/>
<keyword evidence="4" id="KW-1185">Reference proteome</keyword>
<dbReference type="Gene3D" id="3.90.180.10">
    <property type="entry name" value="Medium-chain alcohol dehydrogenases, catalytic domain"/>
    <property type="match status" value="1"/>
</dbReference>
<dbReference type="InterPro" id="IPR045010">
    <property type="entry name" value="MDR_fam"/>
</dbReference>